<keyword evidence="2" id="KW-0614">Plasmid</keyword>
<protein>
    <submittedName>
        <fullName evidence="2">Uncharacterized protein</fullName>
    </submittedName>
</protein>
<geneLocation type="plasmid" evidence="2 3">
    <name>pRHL1</name>
</geneLocation>
<sequence length="174" mass="18031">MFRLSWAIALAFTIALMCGILIVTRDLSGTNDIFKDGVVQAQTVDRTTDDALAGAKELPPANDAINTGFPQVVGVLDSLTQADHTLGDLGTQLQELSEALKSADAPLVGIIDAGASAAEQANAAAVPAEHVVYTLADANAKVQALAPLLDQSLSLGQLIDSKMRISLLLPVIGN</sequence>
<keyword evidence="1" id="KW-1133">Transmembrane helix</keyword>
<dbReference type="PATRIC" id="fig|101510.16.peg.8227"/>
<dbReference type="OrthoDB" id="4458751at2"/>
<organism evidence="2 3">
    <name type="scientific">Rhodococcus jostii (strain RHA1)</name>
    <dbReference type="NCBI Taxonomy" id="101510"/>
    <lineage>
        <taxon>Bacteria</taxon>
        <taxon>Bacillati</taxon>
        <taxon>Actinomycetota</taxon>
        <taxon>Actinomycetes</taxon>
        <taxon>Mycobacteriales</taxon>
        <taxon>Nocardiaceae</taxon>
        <taxon>Rhodococcus</taxon>
    </lineage>
</organism>
<dbReference type="EMBL" id="CP000432">
    <property type="protein sequence ID" value="ABG99974.1"/>
    <property type="molecule type" value="Genomic_DNA"/>
</dbReference>
<keyword evidence="1" id="KW-0812">Transmembrane</keyword>
<dbReference type="KEGG" id="rha:RHA1_ro08930"/>
<dbReference type="AlphaFoldDB" id="Q0RXL2"/>
<name>Q0RXL2_RHOJR</name>
<evidence type="ECO:0000256" key="1">
    <source>
        <dbReference type="SAM" id="Phobius"/>
    </source>
</evidence>
<dbReference type="HOGENOM" id="CLU_1538881_0_0_11"/>
<feature type="transmembrane region" description="Helical" evidence="1">
    <location>
        <begin position="6"/>
        <end position="24"/>
    </location>
</feature>
<evidence type="ECO:0000313" key="2">
    <source>
        <dbReference type="EMBL" id="ABG99974.1"/>
    </source>
</evidence>
<reference evidence="3" key="1">
    <citation type="journal article" date="2006" name="Proc. Natl. Acad. Sci. U.S.A.">
        <title>The complete genome of Rhodococcus sp. RHA1 provides insights into a catabolic powerhouse.</title>
        <authorList>
            <person name="McLeod M.P."/>
            <person name="Warren R.L."/>
            <person name="Hsiao W.W.L."/>
            <person name="Araki N."/>
            <person name="Myhre M."/>
            <person name="Fernandes C."/>
            <person name="Miyazawa D."/>
            <person name="Wong W."/>
            <person name="Lillquist A.L."/>
            <person name="Wang D."/>
            <person name="Dosanjh M."/>
            <person name="Hara H."/>
            <person name="Petrescu A."/>
            <person name="Morin R.D."/>
            <person name="Yang G."/>
            <person name="Stott J.M."/>
            <person name="Schein J.E."/>
            <person name="Shin H."/>
            <person name="Smailus D."/>
            <person name="Siddiqui A.S."/>
            <person name="Marra M.A."/>
            <person name="Jones S.J.M."/>
            <person name="Holt R."/>
            <person name="Brinkman F.S.L."/>
            <person name="Miyauchi K."/>
            <person name="Fukuda M."/>
            <person name="Davies J.E."/>
            <person name="Mohn W.W."/>
            <person name="Eltis L.D."/>
        </authorList>
    </citation>
    <scope>NUCLEOTIDE SEQUENCE [LARGE SCALE GENOMIC DNA]</scope>
    <source>
        <strain evidence="3">RHA1</strain>
    </source>
</reference>
<proteinExistence type="predicted"/>
<evidence type="ECO:0000313" key="3">
    <source>
        <dbReference type="Proteomes" id="UP000008710"/>
    </source>
</evidence>
<dbReference type="Proteomes" id="UP000008710">
    <property type="component" value="Plasmid pRHL1"/>
</dbReference>
<accession>Q0RXL2</accession>
<keyword evidence="1" id="KW-0472">Membrane</keyword>
<dbReference type="RefSeq" id="WP_011599652.1">
    <property type="nucleotide sequence ID" value="NC_008269.1"/>
</dbReference>
<gene>
    <name evidence="2" type="ordered locus">RHA1_ro08930</name>
</gene>